<dbReference type="EMBL" id="JARQZJ010000063">
    <property type="protein sequence ID" value="KAK9880131.1"/>
    <property type="molecule type" value="Genomic_DNA"/>
</dbReference>
<dbReference type="GO" id="GO:0005634">
    <property type="term" value="C:nucleus"/>
    <property type="evidence" value="ECO:0007669"/>
    <property type="project" value="TreeGrafter"/>
</dbReference>
<dbReference type="PANTHER" id="PTHR13518:SF1">
    <property type="entry name" value="C2ORF42 HOMOLOG"/>
    <property type="match status" value="1"/>
</dbReference>
<dbReference type="Proteomes" id="UP001431783">
    <property type="component" value="Unassembled WGS sequence"/>
</dbReference>
<keyword evidence="3" id="KW-1185">Reference proteome</keyword>
<proteinExistence type="predicted"/>
<evidence type="ECO:0000313" key="2">
    <source>
        <dbReference type="EMBL" id="KAK9880131.1"/>
    </source>
</evidence>
<dbReference type="InterPro" id="IPR026049">
    <property type="entry name" value="C2orf42"/>
</dbReference>
<sequence length="510" mass="58394">MSKFESLGKATRRGIKKCNKCGIYNGTKSIACKNKYCDMIFKDSTEKRKVILDSVQLITSNLRKLYSVRVRDHGPDNRGFVQLPVIHSLHIDDTSNPVSEVALCFVDNCPRIFQGSFLQCHSNFNNQTQWDTTNSCLHINASVKSRTSATYLPINLHIILKLKISKVLKQNVLILANESSFPIVQRVTKNVLAVKCQVTPKHPLGYLHFTLITGPNKNCGTHVCGCSDIAPSPKCLHFYLCISALASDSKCIYEFSSFIESEFEDGLKSFLDVNSRVGKMNINYNASKQNIDIYKVESTIRSMKNKKKIINGTQFKIVRKIWPKIYPIQINILNHDSKDSESYQESNPIWTFNNWLAFVVESMNKLIVFENAGILNNLVFHIPSEFYRTFRKKIPCEYLRPIIKNVSEYEVIDIMNISHVKHIFNNSKVKLKVSKRFVLGDNSVYVEIDETDDSTGDLMPHFIYFLNVGELTVDDSDNTNNFFRIEWIPNSTVTNVGQLKIQYKYGRKCL</sequence>
<gene>
    <name evidence="2" type="ORF">WA026_008646</name>
</gene>
<organism evidence="2 3">
    <name type="scientific">Henosepilachna vigintioctopunctata</name>
    <dbReference type="NCBI Taxonomy" id="420089"/>
    <lineage>
        <taxon>Eukaryota</taxon>
        <taxon>Metazoa</taxon>
        <taxon>Ecdysozoa</taxon>
        <taxon>Arthropoda</taxon>
        <taxon>Hexapoda</taxon>
        <taxon>Insecta</taxon>
        <taxon>Pterygota</taxon>
        <taxon>Neoptera</taxon>
        <taxon>Endopterygota</taxon>
        <taxon>Coleoptera</taxon>
        <taxon>Polyphaga</taxon>
        <taxon>Cucujiformia</taxon>
        <taxon>Coccinelloidea</taxon>
        <taxon>Coccinellidae</taxon>
        <taxon>Epilachninae</taxon>
        <taxon>Epilachnini</taxon>
        <taxon>Henosepilachna</taxon>
    </lineage>
</organism>
<reference evidence="2 3" key="1">
    <citation type="submission" date="2023-03" db="EMBL/GenBank/DDBJ databases">
        <title>Genome insight into feeding habits of ladybird beetles.</title>
        <authorList>
            <person name="Li H.-S."/>
            <person name="Huang Y.-H."/>
            <person name="Pang H."/>
        </authorList>
    </citation>
    <scope>NUCLEOTIDE SEQUENCE [LARGE SCALE GENOMIC DNA]</scope>
    <source>
        <strain evidence="2">SYSU_2023b</strain>
        <tissue evidence="2">Whole body</tissue>
    </source>
</reference>
<comment type="caution">
    <text evidence="2">The sequence shown here is derived from an EMBL/GenBank/DDBJ whole genome shotgun (WGS) entry which is preliminary data.</text>
</comment>
<feature type="domain" description="Putative treble-clef zinc-finger" evidence="1">
    <location>
        <begin position="7"/>
        <end position="46"/>
    </location>
</feature>
<evidence type="ECO:0000259" key="1">
    <source>
        <dbReference type="Pfam" id="PF14952"/>
    </source>
</evidence>
<dbReference type="Pfam" id="PF14952">
    <property type="entry name" value="zf-tcix"/>
    <property type="match status" value="1"/>
</dbReference>
<dbReference type="InterPro" id="IPR029269">
    <property type="entry name" value="Zf-tcix"/>
</dbReference>
<dbReference type="PANTHER" id="PTHR13518">
    <property type="entry name" value="PUTATIVE TREBLE-CLEF ZINC-FINGER C2ORF42 FAMILY MEMBER"/>
    <property type="match status" value="1"/>
</dbReference>
<evidence type="ECO:0000313" key="3">
    <source>
        <dbReference type="Proteomes" id="UP001431783"/>
    </source>
</evidence>
<accession>A0AAW1UH18</accession>
<dbReference type="AlphaFoldDB" id="A0AAW1UH18"/>
<name>A0AAW1UH18_9CUCU</name>
<protein>
    <recommendedName>
        <fullName evidence="1">Putative treble-clef zinc-finger domain-containing protein</fullName>
    </recommendedName>
</protein>